<dbReference type="InterPro" id="IPR005467">
    <property type="entry name" value="His_kinase_dom"/>
</dbReference>
<comment type="subcellular location">
    <subcellularLocation>
        <location evidence="2">Membrane</location>
    </subcellularLocation>
</comment>
<evidence type="ECO:0000256" key="3">
    <source>
        <dbReference type="ARBA" id="ARBA00012438"/>
    </source>
</evidence>
<dbReference type="EMBL" id="FWPT01000006">
    <property type="protein sequence ID" value="SMA48736.1"/>
    <property type="molecule type" value="Genomic_DNA"/>
</dbReference>
<evidence type="ECO:0000313" key="15">
    <source>
        <dbReference type="Proteomes" id="UP000196573"/>
    </source>
</evidence>
<dbReference type="PROSITE" id="PS50109">
    <property type="entry name" value="HIS_KIN"/>
    <property type="match status" value="1"/>
</dbReference>
<feature type="transmembrane region" description="Helical" evidence="10">
    <location>
        <begin position="23"/>
        <end position="41"/>
    </location>
</feature>
<feature type="domain" description="Response regulatory" evidence="12">
    <location>
        <begin position="985"/>
        <end position="1098"/>
    </location>
</feature>
<evidence type="ECO:0000259" key="13">
    <source>
        <dbReference type="PROSITE" id="PS50885"/>
    </source>
</evidence>
<dbReference type="SMART" id="SM00065">
    <property type="entry name" value="GAF"/>
    <property type="match status" value="1"/>
</dbReference>
<dbReference type="PANTHER" id="PTHR45339:SF1">
    <property type="entry name" value="HYBRID SIGNAL TRANSDUCTION HISTIDINE KINASE J"/>
    <property type="match status" value="1"/>
</dbReference>
<keyword evidence="10" id="KW-0472">Membrane</keyword>
<dbReference type="CDD" id="cd06225">
    <property type="entry name" value="HAMP"/>
    <property type="match status" value="1"/>
</dbReference>
<dbReference type="InterPro" id="IPR036097">
    <property type="entry name" value="HisK_dim/P_sf"/>
</dbReference>
<keyword evidence="10" id="KW-0812">Transmembrane</keyword>
<dbReference type="SUPFAM" id="SSF55874">
    <property type="entry name" value="ATPase domain of HSP90 chaperone/DNA topoisomerase II/histidine kinase"/>
    <property type="match status" value="1"/>
</dbReference>
<keyword evidence="4 8" id="KW-0597">Phosphoprotein</keyword>
<dbReference type="SUPFAM" id="SSF52172">
    <property type="entry name" value="CheY-like"/>
    <property type="match status" value="3"/>
</dbReference>
<dbReference type="Pfam" id="PF00512">
    <property type="entry name" value="HisKA"/>
    <property type="match status" value="1"/>
</dbReference>
<feature type="domain" description="Histidine kinase" evidence="11">
    <location>
        <begin position="708"/>
        <end position="940"/>
    </location>
</feature>
<keyword evidence="6" id="KW-0418">Kinase</keyword>
<reference evidence="14 15" key="1">
    <citation type="submission" date="2017-03" db="EMBL/GenBank/DDBJ databases">
        <authorList>
            <person name="Afonso C.L."/>
            <person name="Miller P.J."/>
            <person name="Scott M.A."/>
            <person name="Spackman E."/>
            <person name="Goraichik I."/>
            <person name="Dimitrov K.M."/>
            <person name="Suarez D.L."/>
            <person name="Swayne D.E."/>
        </authorList>
    </citation>
    <scope>NUCLEOTIDE SEQUENCE [LARGE SCALE GENOMIC DNA]</scope>
    <source>
        <strain evidence="14">SB41UT1</strain>
    </source>
</reference>
<dbReference type="InterPro" id="IPR003594">
    <property type="entry name" value="HATPase_dom"/>
</dbReference>
<dbReference type="SMART" id="SM00448">
    <property type="entry name" value="REC"/>
    <property type="match status" value="2"/>
</dbReference>
<evidence type="ECO:0000259" key="12">
    <source>
        <dbReference type="PROSITE" id="PS50110"/>
    </source>
</evidence>
<feature type="domain" description="Response regulatory" evidence="12">
    <location>
        <begin position="1249"/>
        <end position="1366"/>
    </location>
</feature>
<dbReference type="PROSITE" id="PS50110">
    <property type="entry name" value="RESPONSE_REGULATORY"/>
    <property type="match status" value="3"/>
</dbReference>
<dbReference type="InterPro" id="IPR004358">
    <property type="entry name" value="Sig_transdc_His_kin-like_C"/>
</dbReference>
<keyword evidence="15" id="KW-1185">Reference proteome</keyword>
<protein>
    <recommendedName>
        <fullName evidence="3">histidine kinase</fullName>
        <ecNumber evidence="3">2.7.13.3</ecNumber>
    </recommendedName>
</protein>
<dbReference type="InterPro" id="IPR003660">
    <property type="entry name" value="HAMP_dom"/>
</dbReference>
<dbReference type="InterPro" id="IPR003018">
    <property type="entry name" value="GAF"/>
</dbReference>
<comment type="caution">
    <text evidence="8">Lacks conserved residue(s) required for the propagation of feature annotation.</text>
</comment>
<dbReference type="SUPFAM" id="SSF47384">
    <property type="entry name" value="Homodimeric domain of signal transducing histidine kinase"/>
    <property type="match status" value="1"/>
</dbReference>
<dbReference type="CDD" id="cd00156">
    <property type="entry name" value="REC"/>
    <property type="match status" value="1"/>
</dbReference>
<keyword evidence="5 14" id="KW-0808">Transferase</keyword>
<feature type="coiled-coil region" evidence="9">
    <location>
        <begin position="601"/>
        <end position="704"/>
    </location>
</feature>
<dbReference type="Pfam" id="PF00072">
    <property type="entry name" value="Response_reg"/>
    <property type="match status" value="2"/>
</dbReference>
<evidence type="ECO:0000256" key="8">
    <source>
        <dbReference type="PROSITE-ProRule" id="PRU00169"/>
    </source>
</evidence>
<dbReference type="PRINTS" id="PR00344">
    <property type="entry name" value="BCTRLSENSOR"/>
</dbReference>
<dbReference type="GO" id="GO:0016020">
    <property type="term" value="C:membrane"/>
    <property type="evidence" value="ECO:0007669"/>
    <property type="project" value="UniProtKB-SubCell"/>
</dbReference>
<dbReference type="Pfam" id="PF13185">
    <property type="entry name" value="GAF_2"/>
    <property type="match status" value="1"/>
</dbReference>
<accession>A0A1X7ALB9</accession>
<feature type="transmembrane region" description="Helical" evidence="10">
    <location>
        <begin position="367"/>
        <end position="385"/>
    </location>
</feature>
<keyword evidence="10" id="KW-1133">Transmembrane helix</keyword>
<feature type="modified residue" description="4-aspartylphosphate" evidence="8">
    <location>
        <position position="1299"/>
    </location>
</feature>
<dbReference type="InterPro" id="IPR011006">
    <property type="entry name" value="CheY-like_superfamily"/>
</dbReference>
<gene>
    <name evidence="14" type="primary">rpfC_3</name>
    <name evidence="14" type="ORF">EHSB41UT_02866</name>
</gene>
<dbReference type="Proteomes" id="UP000196573">
    <property type="component" value="Unassembled WGS sequence"/>
</dbReference>
<proteinExistence type="predicted"/>
<evidence type="ECO:0000256" key="1">
    <source>
        <dbReference type="ARBA" id="ARBA00000085"/>
    </source>
</evidence>
<dbReference type="Gene3D" id="3.30.450.40">
    <property type="match status" value="1"/>
</dbReference>
<dbReference type="GO" id="GO:0000155">
    <property type="term" value="F:phosphorelay sensor kinase activity"/>
    <property type="evidence" value="ECO:0007669"/>
    <property type="project" value="InterPro"/>
</dbReference>
<evidence type="ECO:0000256" key="2">
    <source>
        <dbReference type="ARBA" id="ARBA00004370"/>
    </source>
</evidence>
<feature type="domain" description="Response regulatory" evidence="12">
    <location>
        <begin position="1104"/>
        <end position="1221"/>
    </location>
</feature>
<feature type="modified residue" description="4-aspartylphosphate" evidence="8">
    <location>
        <position position="1034"/>
    </location>
</feature>
<dbReference type="SMART" id="SM00388">
    <property type="entry name" value="HisKA"/>
    <property type="match status" value="1"/>
</dbReference>
<dbReference type="Gene3D" id="3.40.50.2300">
    <property type="match status" value="3"/>
</dbReference>
<evidence type="ECO:0000256" key="10">
    <source>
        <dbReference type="SAM" id="Phobius"/>
    </source>
</evidence>
<sequence length="1368" mass="151592">MSKNKDVSQSTESKLGFGLSRTLFSWFLALSLIPLIAVGIIEYNNARKNIIENRHEELSTINLMLSRQIGDYFDDILVNLHFRSGKAVELLTSLQRLRDEKYPDVQEMTRSPEYYEIIDKQGIEFIDLMRFYDYSDVLIGDADGNIVYSVGRYSDFGENLFTGSLSDTKFAKTVRKAIDTNARLYADQHLYPPAGDEKISFFVLPLVNDREQIIGFMAAQIWAVDDIGSILNRSLDLSKHIEAYVIGQDKLVRFSPTGEHSHEGEMLDTKPVNEWLGHLTSDGQYVAEYEDEKSGANGGSHDNNQYVEQAELAQDSSSHIRVYPCVDGDIVIGVSRNLEIAGTSMLILTEMDYDKALAPAIWFRNQLILILSVTSLLVLVIAGLITRRIVNPIRTITSWVNQVASGNYVDGEVINERNEIGVLSRSFQSMTERLRKVSSDNRSRSWHQEGQAQLNNAVRGEQAMAELCRNIITTICRYMDIPMGAMYVLKDGRRLQMMGSFSLSMRKKMGSAFALGEGLPGQAALEKQSITLLVPEDYFAIESGLGSSGPDRVFVMPVIYEGEVRGVLEFALLGELEELHQEFLEAAKESIAIAINSALARERVQELLDKTTHQAETLQQQQEDLRTANEELEHQTKILKESEEELKTQSDELQRANVELEEKSESLFHQKEEIELKNEEIEKAREAIERKADELEQVSKYKSEFLANMSHELRTPLNSMLILARMLSDNEEGNLDGDQVESAQVIHKVGHDLLDLINDILDLSKVEAGKLEVNIEPVSLQDMLDQLRTQFTPIAGDKKLDFEVVAATDTQVNLETDGQRVMQIIKNLLSNAFKFTEKGGVKLRVSQQPPSPAFASDALRQHGAVCLAVEDSGIGIPRDKQDAIFSAFQQADGSTSRKYGGTGLGLSIAREMAVLLGGEMILTSEEGKGSVFSLLLPAKLSTFSSAQADAMTTVTHTAARPQTSSPEKASVCIPDDREKLEGSRPILIVEDDAEFARVLYRLATHHGCKGVVASTGADALSCSERYNPQAIILDLGLPDMDGRDILQALKQNAAAAEIPVHIISGRDNDGSLLTLGASEYLTKPVSSEKLEGLFSGFEKDNSGGVLVVDPDSETAAVVHEVLNDRREVFHASTAAEAREIIGSNHISHLILELALPDEKGDELLAALKFELGDAMPSVIINTSEEIDRERYKSLGSVSGTMVVKGENSSAQRLQDEVAMFLNSVARPASKRSKPAAMPRNGDGALKGRKILLVDDDLRNTFALSKALQKYELDIVLADNGELALKQLEDEGDVELVLMDIMMPVMDGYEAMKRIRQMERFKELPVIALTAKAMAEDRDKCIKAGASDYLTKPVDVEKLVAMLRVWLQV</sequence>
<dbReference type="PROSITE" id="PS50885">
    <property type="entry name" value="HAMP"/>
    <property type="match status" value="1"/>
</dbReference>
<dbReference type="InterPro" id="IPR003661">
    <property type="entry name" value="HisK_dim/P_dom"/>
</dbReference>
<feature type="domain" description="HAMP" evidence="13">
    <location>
        <begin position="387"/>
        <end position="439"/>
    </location>
</feature>
<dbReference type="PANTHER" id="PTHR45339">
    <property type="entry name" value="HYBRID SIGNAL TRANSDUCTION HISTIDINE KINASE J"/>
    <property type="match status" value="1"/>
</dbReference>
<evidence type="ECO:0000256" key="6">
    <source>
        <dbReference type="ARBA" id="ARBA00022777"/>
    </source>
</evidence>
<dbReference type="SUPFAM" id="SSF158472">
    <property type="entry name" value="HAMP domain-like"/>
    <property type="match status" value="1"/>
</dbReference>
<dbReference type="Pfam" id="PF02518">
    <property type="entry name" value="HATPase_c"/>
    <property type="match status" value="1"/>
</dbReference>
<evidence type="ECO:0000256" key="4">
    <source>
        <dbReference type="ARBA" id="ARBA00022553"/>
    </source>
</evidence>
<dbReference type="SMART" id="SM00387">
    <property type="entry name" value="HATPase_c"/>
    <property type="match status" value="1"/>
</dbReference>
<organism evidence="14 15">
    <name type="scientific">Parendozoicomonas haliclonae</name>
    <dbReference type="NCBI Taxonomy" id="1960125"/>
    <lineage>
        <taxon>Bacteria</taxon>
        <taxon>Pseudomonadati</taxon>
        <taxon>Pseudomonadota</taxon>
        <taxon>Gammaproteobacteria</taxon>
        <taxon>Oceanospirillales</taxon>
        <taxon>Endozoicomonadaceae</taxon>
        <taxon>Parendozoicomonas</taxon>
    </lineage>
</organism>
<dbReference type="CDD" id="cd17546">
    <property type="entry name" value="REC_hyHK_CKI1_RcsC-like"/>
    <property type="match status" value="1"/>
</dbReference>
<evidence type="ECO:0000256" key="7">
    <source>
        <dbReference type="ARBA" id="ARBA00023012"/>
    </source>
</evidence>
<dbReference type="RefSeq" id="WP_133060526.1">
    <property type="nucleotide sequence ID" value="NZ_CBCSCN010000006.1"/>
</dbReference>
<keyword evidence="9" id="KW-0175">Coiled coil</keyword>
<keyword evidence="7" id="KW-0902">Two-component regulatory system</keyword>
<dbReference type="SUPFAM" id="SSF55781">
    <property type="entry name" value="GAF domain-like"/>
    <property type="match status" value="1"/>
</dbReference>
<dbReference type="CDD" id="cd16922">
    <property type="entry name" value="HATPase_EvgS-ArcB-TorS-like"/>
    <property type="match status" value="1"/>
</dbReference>
<dbReference type="CDD" id="cd00082">
    <property type="entry name" value="HisKA"/>
    <property type="match status" value="1"/>
</dbReference>
<comment type="catalytic activity">
    <reaction evidence="1">
        <text>ATP + protein L-histidine = ADP + protein N-phospho-L-histidine.</text>
        <dbReference type="EC" id="2.7.13.3"/>
    </reaction>
</comment>
<dbReference type="InterPro" id="IPR036890">
    <property type="entry name" value="HATPase_C_sf"/>
</dbReference>
<dbReference type="Gene3D" id="1.10.287.130">
    <property type="match status" value="1"/>
</dbReference>
<dbReference type="EC" id="2.7.13.3" evidence="3"/>
<dbReference type="OrthoDB" id="9810730at2"/>
<evidence type="ECO:0000256" key="9">
    <source>
        <dbReference type="SAM" id="Coils"/>
    </source>
</evidence>
<dbReference type="Gene3D" id="6.10.340.10">
    <property type="match status" value="1"/>
</dbReference>
<dbReference type="Pfam" id="PF00672">
    <property type="entry name" value="HAMP"/>
    <property type="match status" value="1"/>
</dbReference>
<name>A0A1X7ALB9_9GAMM</name>
<evidence type="ECO:0000256" key="5">
    <source>
        <dbReference type="ARBA" id="ARBA00022679"/>
    </source>
</evidence>
<dbReference type="InterPro" id="IPR029016">
    <property type="entry name" value="GAF-like_dom_sf"/>
</dbReference>
<dbReference type="FunFam" id="3.30.565.10:FF:000010">
    <property type="entry name" value="Sensor histidine kinase RcsC"/>
    <property type="match status" value="1"/>
</dbReference>
<dbReference type="Gene3D" id="3.30.565.10">
    <property type="entry name" value="Histidine kinase-like ATPase, C-terminal domain"/>
    <property type="match status" value="1"/>
</dbReference>
<dbReference type="InterPro" id="IPR001789">
    <property type="entry name" value="Sig_transdc_resp-reg_receiver"/>
</dbReference>
<evidence type="ECO:0000259" key="11">
    <source>
        <dbReference type="PROSITE" id="PS50109"/>
    </source>
</evidence>
<evidence type="ECO:0000313" key="14">
    <source>
        <dbReference type="EMBL" id="SMA48736.1"/>
    </source>
</evidence>